<evidence type="ECO:0000256" key="3">
    <source>
        <dbReference type="ARBA" id="ARBA00012744"/>
    </source>
</evidence>
<dbReference type="GO" id="GO:0009251">
    <property type="term" value="P:glucan catabolic process"/>
    <property type="evidence" value="ECO:0007669"/>
    <property type="project" value="TreeGrafter"/>
</dbReference>
<keyword evidence="4" id="KW-0732">Signal</keyword>
<evidence type="ECO:0000256" key="4">
    <source>
        <dbReference type="ARBA" id="ARBA00022729"/>
    </source>
</evidence>
<feature type="domain" description="Glycoside hydrolase family 3 N-terminal" evidence="8">
    <location>
        <begin position="109"/>
        <end position="425"/>
    </location>
</feature>
<dbReference type="InterPro" id="IPR002772">
    <property type="entry name" value="Glyco_hydro_3_C"/>
</dbReference>
<dbReference type="PANTHER" id="PTHR30620:SF16">
    <property type="entry name" value="LYSOSOMAL BETA GLUCOSIDASE"/>
    <property type="match status" value="1"/>
</dbReference>
<feature type="domain" description="Glycoside hydrolase family 3 C-terminal" evidence="9">
    <location>
        <begin position="504"/>
        <end position="632"/>
    </location>
</feature>
<comment type="catalytic activity">
    <reaction evidence="1">
        <text>Hydrolysis of terminal, non-reducing beta-D-glucosyl residues with release of beta-D-glucose.</text>
        <dbReference type="EC" id="3.2.1.21"/>
    </reaction>
</comment>
<dbReference type="InterPro" id="IPR001764">
    <property type="entry name" value="Glyco_hydro_3_N"/>
</dbReference>
<dbReference type="GO" id="GO:0008422">
    <property type="term" value="F:beta-glucosidase activity"/>
    <property type="evidence" value="ECO:0007669"/>
    <property type="project" value="UniProtKB-EC"/>
</dbReference>
<dbReference type="Pfam" id="PF00933">
    <property type="entry name" value="Glyco_hydro_3"/>
    <property type="match status" value="1"/>
</dbReference>
<keyword evidence="11" id="KW-1185">Reference proteome</keyword>
<evidence type="ECO:0000259" key="9">
    <source>
        <dbReference type="Pfam" id="PF01915"/>
    </source>
</evidence>
<dbReference type="InterPro" id="IPR017853">
    <property type="entry name" value="GH"/>
</dbReference>
<dbReference type="PANTHER" id="PTHR30620">
    <property type="entry name" value="PERIPLASMIC BETA-GLUCOSIDASE-RELATED"/>
    <property type="match status" value="1"/>
</dbReference>
<evidence type="ECO:0000259" key="8">
    <source>
        <dbReference type="Pfam" id="PF00933"/>
    </source>
</evidence>
<keyword evidence="5 10" id="KW-0378">Hydrolase</keyword>
<evidence type="ECO:0000313" key="11">
    <source>
        <dbReference type="Proteomes" id="UP000327294"/>
    </source>
</evidence>
<organism evidence="10 11">
    <name type="scientific">Streptomyces phaeolivaceus</name>
    <dbReference type="NCBI Taxonomy" id="2653200"/>
    <lineage>
        <taxon>Bacteria</taxon>
        <taxon>Bacillati</taxon>
        <taxon>Actinomycetota</taxon>
        <taxon>Actinomycetes</taxon>
        <taxon>Kitasatosporales</taxon>
        <taxon>Streptomycetaceae</taxon>
        <taxon>Streptomyces</taxon>
    </lineage>
</organism>
<comment type="similarity">
    <text evidence="2">Belongs to the glycosyl hydrolase 3 family.</text>
</comment>
<dbReference type="EC" id="3.2.1.21" evidence="3"/>
<dbReference type="PRINTS" id="PR00133">
    <property type="entry name" value="GLHYDRLASE3"/>
</dbReference>
<dbReference type="Pfam" id="PF01915">
    <property type="entry name" value="Glyco_hydro_3_C"/>
    <property type="match status" value="1"/>
</dbReference>
<protein>
    <recommendedName>
        <fullName evidence="3">beta-glucosidase</fullName>
        <ecNumber evidence="3">3.2.1.21</ecNumber>
    </recommendedName>
</protein>
<dbReference type="SUPFAM" id="SSF52279">
    <property type="entry name" value="Beta-D-glucan exohydrolase, C-terminal domain"/>
    <property type="match status" value="1"/>
</dbReference>
<dbReference type="InterPro" id="IPR036881">
    <property type="entry name" value="Glyco_hydro_3_C_sf"/>
</dbReference>
<feature type="region of interest" description="Disordered" evidence="7">
    <location>
        <begin position="1"/>
        <end position="24"/>
    </location>
</feature>
<dbReference type="InterPro" id="IPR051915">
    <property type="entry name" value="Cellulose_Degrad_GH3"/>
</dbReference>
<dbReference type="InterPro" id="IPR036962">
    <property type="entry name" value="Glyco_hydro_3_N_sf"/>
</dbReference>
<evidence type="ECO:0000256" key="1">
    <source>
        <dbReference type="ARBA" id="ARBA00000448"/>
    </source>
</evidence>
<evidence type="ECO:0000256" key="6">
    <source>
        <dbReference type="ARBA" id="ARBA00023295"/>
    </source>
</evidence>
<evidence type="ECO:0000256" key="7">
    <source>
        <dbReference type="SAM" id="MobiDB-lite"/>
    </source>
</evidence>
<dbReference type="EMBL" id="CP045096">
    <property type="protein sequence ID" value="QFR03151.1"/>
    <property type="molecule type" value="Genomic_DNA"/>
</dbReference>
<dbReference type="SUPFAM" id="SSF51445">
    <property type="entry name" value="(Trans)glycosidases"/>
    <property type="match status" value="1"/>
</dbReference>
<evidence type="ECO:0000313" key="10">
    <source>
        <dbReference type="EMBL" id="QFR03151.1"/>
    </source>
</evidence>
<dbReference type="Gene3D" id="3.20.20.300">
    <property type="entry name" value="Glycoside hydrolase, family 3, N-terminal domain"/>
    <property type="match status" value="1"/>
</dbReference>
<sequence>MAGLVPPASATAHEHRQPEIGSRSAPVITVDGLRFRDLDRNGTLTPYEDWRRSPERRAKDLLGRMALPQKAGLMVHGTLPVSGQGYNLTTLTPLVADNSVTTFITRLSAPPDRVAAASNSVQELAERQPLGIPAVISTDPRNGFAVADGQTVARNGTTALPDFPGMTAADDPALTRRLGDIIRQEYRAVGITESLSPQADIATEPRWGRINGTFGSDPHQAKRQVRAYVEGMQAGSTGLRGRSVATVTKHWAGYGAQENGYDSHYYYGRYATFPGGNFNAHLTPFTGAFDAGTSGVMPTYSILKDLVHQGKKVPQVGAGFNSYLLKDLLRGRYDFDGVVLSDWAITGDCPQVCRDNRPPASFVGPWGVGMPWGVEERTIVERFALAVNAGVDQIGGSNQPAHIVEAVRRGLLSEQRVDQAAYRILLQKFQLGLFENPYVDPVAAEALVGGEAFQRVGDDAQGRSLTLLRNERRLLPVRAGKVRTVYLHGVSAQSAEARGLTVTSDPAEADLAIVRLTDPASGADLTGLDFTGTEGDFTALKAAHAAGVPTVAVPKLDRPLVLTDVMKHSDAILANYGVSDAVLLQTLFGERSPAGRLPFELPSSMAAVEAQLEDVPDDTVRPLFRRGYGLSYRCSSERTHGCRP</sequence>
<dbReference type="Gene3D" id="3.40.50.1700">
    <property type="entry name" value="Glycoside hydrolase family 3 C-terminal domain"/>
    <property type="match status" value="1"/>
</dbReference>
<accession>A0A5P8KJB0</accession>
<dbReference type="Proteomes" id="UP000327294">
    <property type="component" value="Chromosome"/>
</dbReference>
<dbReference type="AlphaFoldDB" id="A0A5P8KJB0"/>
<proteinExistence type="inferred from homology"/>
<keyword evidence="6" id="KW-0326">Glycosidase</keyword>
<reference evidence="10 11" key="1">
    <citation type="submission" date="2019-10" db="EMBL/GenBank/DDBJ databases">
        <title>Streptomyces sp. strain GY16 isolated from leaves of Broussonetia papyrifera.</title>
        <authorList>
            <person name="Mo P."/>
        </authorList>
    </citation>
    <scope>NUCLEOTIDE SEQUENCE [LARGE SCALE GENOMIC DNA]</scope>
    <source>
        <strain evidence="10 11">GY16</strain>
    </source>
</reference>
<dbReference type="KEGG" id="sphv:F9278_42350"/>
<evidence type="ECO:0000256" key="2">
    <source>
        <dbReference type="ARBA" id="ARBA00005336"/>
    </source>
</evidence>
<gene>
    <name evidence="10" type="ORF">F9278_42350</name>
</gene>
<name>A0A5P8KJB0_9ACTN</name>
<evidence type="ECO:0000256" key="5">
    <source>
        <dbReference type="ARBA" id="ARBA00022801"/>
    </source>
</evidence>